<protein>
    <submittedName>
        <fullName evidence="1">Uncharacterized protein</fullName>
    </submittedName>
</protein>
<sequence length="106" mass="12022">MDHKIEDKWRYIVLSGASFIACEDNRCNVAVRDNPDGGFSFGSPTPKCDVYIVSDSDGKMIIKTKEQGLSSHLDEVYDYADKIVSRTYQALWVSAQNKKNRSNNRL</sequence>
<gene>
    <name evidence="1" type="ORF">C9J27_03120</name>
</gene>
<accession>A0A2T3KMM3</accession>
<proteinExistence type="predicted"/>
<dbReference type="Proteomes" id="UP000241426">
    <property type="component" value="Unassembled WGS sequence"/>
</dbReference>
<dbReference type="PROSITE" id="PS51257">
    <property type="entry name" value="PROKAR_LIPOPROTEIN"/>
    <property type="match status" value="1"/>
</dbReference>
<evidence type="ECO:0000313" key="2">
    <source>
        <dbReference type="Proteomes" id="UP000241426"/>
    </source>
</evidence>
<name>A0A2T3KMM3_9GAMM</name>
<dbReference type="AlphaFoldDB" id="A0A2T3KMM3"/>
<dbReference type="EMBL" id="PYNF01000002">
    <property type="protein sequence ID" value="PSV01034.1"/>
    <property type="molecule type" value="Genomic_DNA"/>
</dbReference>
<evidence type="ECO:0000313" key="1">
    <source>
        <dbReference type="EMBL" id="PSV01034.1"/>
    </source>
</evidence>
<reference evidence="1 2" key="1">
    <citation type="submission" date="2018-01" db="EMBL/GenBank/DDBJ databases">
        <title>Whole genome sequencing of Histamine producing bacteria.</title>
        <authorList>
            <person name="Butler K."/>
        </authorList>
    </citation>
    <scope>NUCLEOTIDE SEQUENCE [LARGE SCALE GENOMIC DNA]</scope>
    <source>
        <strain evidence="1 2">FS-7.2</strain>
    </source>
</reference>
<comment type="caution">
    <text evidence="1">The sequence shown here is derived from an EMBL/GenBank/DDBJ whole genome shotgun (WGS) entry which is preliminary data.</text>
</comment>
<organism evidence="1 2">
    <name type="scientific">Photobacterium kishitanii</name>
    <dbReference type="NCBI Taxonomy" id="318456"/>
    <lineage>
        <taxon>Bacteria</taxon>
        <taxon>Pseudomonadati</taxon>
        <taxon>Pseudomonadota</taxon>
        <taxon>Gammaproteobacteria</taxon>
        <taxon>Vibrionales</taxon>
        <taxon>Vibrionaceae</taxon>
        <taxon>Photobacterium</taxon>
    </lineage>
</organism>